<dbReference type="AlphaFoldDB" id="A0A9W6ZMK7"/>
<gene>
    <name evidence="2" type="ORF">TrLO_g4493</name>
</gene>
<sequence>MRLRLKTLTAPLTLAFFSFYFLLTFSYLSSTPSSLLSKTSIRPQNLVLIPVIKTNRRRQRRLEENLCGLSYPEKGGVEIVFSADQTSAALITLTRLIACGYSGANLSVILESQNENELQPQEADKRHSYSSQASRRIKIAKARNALLQNSLKNYHKTVFWLDSDLLTFPSYSFKLLSTSKFDIAVPLCANSDGRGVYDLNTWIETEESIYNMKRMDESGRKDEPIFEGYGKNTFRESIGSFVKNRMPPDATPNYGVEVDGIGGTMIFSKAEVYRSGVEFAEDIFEHCLETEGFAKIAKSKGWKVGALTNLVITHA</sequence>
<protein>
    <submittedName>
        <fullName evidence="2">Uncharacterized protein</fullName>
    </submittedName>
</protein>
<dbReference type="PANTHER" id="PTHR43083">
    <property type="entry name" value="MANNAN POLYMERASE II"/>
    <property type="match status" value="1"/>
</dbReference>
<name>A0A9W6ZMK7_9STRA</name>
<reference evidence="3" key="1">
    <citation type="journal article" date="2023" name="Commun. Biol.">
        <title>Genome analysis of Parmales, the sister group of diatoms, reveals the evolutionary specialization of diatoms from phago-mixotrophs to photoautotrophs.</title>
        <authorList>
            <person name="Ban H."/>
            <person name="Sato S."/>
            <person name="Yoshikawa S."/>
            <person name="Yamada K."/>
            <person name="Nakamura Y."/>
            <person name="Ichinomiya M."/>
            <person name="Sato N."/>
            <person name="Blanc-Mathieu R."/>
            <person name="Endo H."/>
            <person name="Kuwata A."/>
            <person name="Ogata H."/>
        </authorList>
    </citation>
    <scope>NUCLEOTIDE SEQUENCE [LARGE SCALE GENOMIC DNA]</scope>
    <source>
        <strain evidence="3">NIES 3700</strain>
    </source>
</reference>
<dbReference type="InterPro" id="IPR029044">
    <property type="entry name" value="Nucleotide-diphossugar_trans"/>
</dbReference>
<dbReference type="GO" id="GO:0000032">
    <property type="term" value="P:cell wall mannoprotein biosynthetic process"/>
    <property type="evidence" value="ECO:0007669"/>
    <property type="project" value="TreeGrafter"/>
</dbReference>
<evidence type="ECO:0000313" key="2">
    <source>
        <dbReference type="EMBL" id="GMH55716.1"/>
    </source>
</evidence>
<dbReference type="OrthoDB" id="204164at2759"/>
<dbReference type="GO" id="GO:0000009">
    <property type="term" value="F:alpha-1,6-mannosyltransferase activity"/>
    <property type="evidence" value="ECO:0007669"/>
    <property type="project" value="TreeGrafter"/>
</dbReference>
<keyword evidence="3" id="KW-1185">Reference proteome</keyword>
<dbReference type="Proteomes" id="UP001165122">
    <property type="component" value="Unassembled WGS sequence"/>
</dbReference>
<dbReference type="GO" id="GO:0000136">
    <property type="term" value="C:mannan polymerase complex"/>
    <property type="evidence" value="ECO:0007669"/>
    <property type="project" value="TreeGrafter"/>
</dbReference>
<dbReference type="InterPro" id="IPR052086">
    <property type="entry name" value="Mannan_Polymerase_Subunit"/>
</dbReference>
<organism evidence="2 3">
    <name type="scientific">Triparma laevis f. longispina</name>
    <dbReference type="NCBI Taxonomy" id="1714387"/>
    <lineage>
        <taxon>Eukaryota</taxon>
        <taxon>Sar</taxon>
        <taxon>Stramenopiles</taxon>
        <taxon>Ochrophyta</taxon>
        <taxon>Bolidophyceae</taxon>
        <taxon>Parmales</taxon>
        <taxon>Triparmaceae</taxon>
        <taxon>Triparma</taxon>
    </lineage>
</organism>
<dbReference type="EMBL" id="BRXW01000447">
    <property type="protein sequence ID" value="GMH55716.1"/>
    <property type="molecule type" value="Genomic_DNA"/>
</dbReference>
<comment type="caution">
    <text evidence="2">The sequence shown here is derived from an EMBL/GenBank/DDBJ whole genome shotgun (WGS) entry which is preliminary data.</text>
</comment>
<accession>A0A9W6ZMK7</accession>
<proteinExistence type="inferred from homology"/>
<evidence type="ECO:0000313" key="3">
    <source>
        <dbReference type="Proteomes" id="UP001165122"/>
    </source>
</evidence>
<comment type="similarity">
    <text evidence="1">Belongs to the ANP1/MMN9/VAN1 family.</text>
</comment>
<dbReference type="GO" id="GO:0006487">
    <property type="term" value="P:protein N-linked glycosylation"/>
    <property type="evidence" value="ECO:0007669"/>
    <property type="project" value="TreeGrafter"/>
</dbReference>
<dbReference type="Gene3D" id="3.90.550.10">
    <property type="entry name" value="Spore Coat Polysaccharide Biosynthesis Protein SpsA, Chain A"/>
    <property type="match status" value="1"/>
</dbReference>
<dbReference type="PANTHER" id="PTHR43083:SF6">
    <property type="entry name" value="MANNAN POLYMERASE COMPLEXES SUBUNIT MNN9"/>
    <property type="match status" value="1"/>
</dbReference>
<dbReference type="Pfam" id="PF03452">
    <property type="entry name" value="Anp1"/>
    <property type="match status" value="1"/>
</dbReference>
<evidence type="ECO:0000256" key="1">
    <source>
        <dbReference type="ARBA" id="ARBA00037964"/>
    </source>
</evidence>